<dbReference type="SUPFAM" id="SSF55961">
    <property type="entry name" value="Bet v1-like"/>
    <property type="match status" value="1"/>
</dbReference>
<keyword evidence="1" id="KW-0732">Signal</keyword>
<evidence type="ECO:0000313" key="3">
    <source>
        <dbReference type="Proteomes" id="UP000515697"/>
    </source>
</evidence>
<reference evidence="2 3" key="1">
    <citation type="submission" date="2020-08" db="EMBL/GenBank/DDBJ databases">
        <authorList>
            <person name="Ramaprasad A."/>
        </authorList>
    </citation>
    <scope>NUCLEOTIDE SEQUENCE [LARGE SCALE GENOMIC DNA]</scope>
</reference>
<name>A0A6V7T8X9_PLAVN</name>
<dbReference type="NCBIfam" id="TIGR01599">
    <property type="entry name" value="PYST-A"/>
    <property type="match status" value="1"/>
</dbReference>
<dbReference type="EMBL" id="LR865432">
    <property type="protein sequence ID" value="CAD2109162.1"/>
    <property type="molecule type" value="Genomic_DNA"/>
</dbReference>
<dbReference type="InterPro" id="IPR006486">
    <property type="entry name" value="PYST_A"/>
</dbReference>
<feature type="signal peptide" evidence="1">
    <location>
        <begin position="1"/>
        <end position="25"/>
    </location>
</feature>
<feature type="chain" id="PRO_5028018542" evidence="1">
    <location>
        <begin position="26"/>
        <end position="293"/>
    </location>
</feature>
<organism evidence="2 3">
    <name type="scientific">Plasmodium vinckei</name>
    <dbReference type="NCBI Taxonomy" id="5860"/>
    <lineage>
        <taxon>Eukaryota</taxon>
        <taxon>Sar</taxon>
        <taxon>Alveolata</taxon>
        <taxon>Apicomplexa</taxon>
        <taxon>Aconoidasida</taxon>
        <taxon>Haemosporida</taxon>
        <taxon>Plasmodiidae</taxon>
        <taxon>Plasmodium</taxon>
        <taxon>Plasmodium (Vinckeia)</taxon>
    </lineage>
</organism>
<dbReference type="VEuPathDB" id="PlasmoDB:PVBDA_1407010"/>
<accession>A0A6V7T8X9</accession>
<gene>
    <name evidence="2" type="ORF">PVSEL_1105040</name>
</gene>
<dbReference type="VEuPathDB" id="PlasmoDB:PVSEL_1105040"/>
<dbReference type="VEuPathDB" id="PlasmoDB:PVPCR_0900010"/>
<evidence type="ECO:0000313" key="2">
    <source>
        <dbReference type="EMBL" id="CAD2109162.1"/>
    </source>
</evidence>
<sequence length="293" mass="34337">MNRFYIQIVFFLLSFSVYLNNETLATNPDPGMARKIKTKSKKYCDTPEEIHKQNKHLLCTNPNEITNAIKLMNEAATQLEYHAKNKEGYKLRVPYIDNNRSFSIKKHEGTIVQRTNFQYYLSSKYNEMINMLWDPALANHFNNGSVKRKIVRVYSPNLVMIQQRYKNWFGGREKYFYALAAKVDVSKNTTAIVMTSANIIDHNPSKKEYKNKIIENANLFKTEINSENDIRNKKLKKTFVNIAGYLLEKTSAYVNFTYLESIDGHTSNYQKFILEKALNKFFHYKNLSYCQSS</sequence>
<protein>
    <submittedName>
        <fullName evidence="2">Fam-a protein</fullName>
    </submittedName>
</protein>
<dbReference type="VEuPathDB" id="PlasmoDB:PVLDE_0600020"/>
<dbReference type="Proteomes" id="UP000515697">
    <property type="component" value="Chromosome PVSEL_11"/>
</dbReference>
<dbReference type="VEuPathDB" id="PlasmoDB:PVVCY_0900090"/>
<dbReference type="AlphaFoldDB" id="A0A6V7T8X9"/>
<evidence type="ECO:0000256" key="1">
    <source>
        <dbReference type="SAM" id="SignalP"/>
    </source>
</evidence>
<proteinExistence type="predicted"/>